<gene>
    <name evidence="1" type="ORF">GCM10010971_08030</name>
</gene>
<keyword evidence="2" id="KW-1185">Reference proteome</keyword>
<evidence type="ECO:0000313" key="1">
    <source>
        <dbReference type="EMBL" id="GGP24984.1"/>
    </source>
</evidence>
<name>A0ABQ2PI87_9NEIS</name>
<accession>A0ABQ2PI87</accession>
<protein>
    <recommendedName>
        <fullName evidence="3">Cell division protein FtsI</fullName>
    </recommendedName>
</protein>
<evidence type="ECO:0000313" key="2">
    <source>
        <dbReference type="Proteomes" id="UP000621859"/>
    </source>
</evidence>
<comment type="caution">
    <text evidence="1">The sequence shown here is derived from an EMBL/GenBank/DDBJ whole genome shotgun (WGS) entry which is preliminary data.</text>
</comment>
<dbReference type="PROSITE" id="PS51257">
    <property type="entry name" value="PROKAR_LIPOPROTEIN"/>
    <property type="match status" value="1"/>
</dbReference>
<sequence>MRCLWIRFAMLRLCCALSVLLMLSGCIVVPTIPVGEIVTAAADGIATVTSAASGGNSGAPFEYVRPYLSLKEVCIDWNEVVAVPDFVPSLQLLLKRYGVDSRVYSPGTAPTGCAELTYTASRKWERRYGRDEDSSYLASASLTLRRNGQLLGSATYEAGNFGFDKWKNTGAKLAPVVDTLLAGN</sequence>
<dbReference type="Proteomes" id="UP000621859">
    <property type="component" value="Unassembled WGS sequence"/>
</dbReference>
<reference evidence="2" key="1">
    <citation type="journal article" date="2019" name="Int. J. Syst. Evol. Microbiol.">
        <title>The Global Catalogue of Microorganisms (GCM) 10K type strain sequencing project: providing services to taxonomists for standard genome sequencing and annotation.</title>
        <authorList>
            <consortium name="The Broad Institute Genomics Platform"/>
            <consortium name="The Broad Institute Genome Sequencing Center for Infectious Disease"/>
            <person name="Wu L."/>
            <person name="Ma J."/>
        </authorList>
    </citation>
    <scope>NUCLEOTIDE SEQUENCE [LARGE SCALE GENOMIC DNA]</scope>
    <source>
        <strain evidence="2">CGMCC 1.8860</strain>
    </source>
</reference>
<organism evidence="1 2">
    <name type="scientific">Silvimonas amylolytica</name>
    <dbReference type="NCBI Taxonomy" id="449663"/>
    <lineage>
        <taxon>Bacteria</taxon>
        <taxon>Pseudomonadati</taxon>
        <taxon>Pseudomonadota</taxon>
        <taxon>Betaproteobacteria</taxon>
        <taxon>Neisseriales</taxon>
        <taxon>Chitinibacteraceae</taxon>
        <taxon>Silvimonas</taxon>
    </lineage>
</organism>
<proteinExistence type="predicted"/>
<evidence type="ECO:0008006" key="3">
    <source>
        <dbReference type="Google" id="ProtNLM"/>
    </source>
</evidence>
<dbReference type="EMBL" id="BMLY01000001">
    <property type="protein sequence ID" value="GGP24984.1"/>
    <property type="molecule type" value="Genomic_DNA"/>
</dbReference>